<dbReference type="GO" id="GO:0016491">
    <property type="term" value="F:oxidoreductase activity"/>
    <property type="evidence" value="ECO:0007669"/>
    <property type="project" value="UniProtKB-KW"/>
</dbReference>
<dbReference type="PANTHER" id="PTHR43408:SF2">
    <property type="entry name" value="FMN REDUCTASE (NADPH)"/>
    <property type="match status" value="1"/>
</dbReference>
<name>F5R9M6_METUF</name>
<evidence type="ECO:0000256" key="1">
    <source>
        <dbReference type="ARBA" id="ARBA00005990"/>
    </source>
</evidence>
<keyword evidence="3" id="KW-0288">FMN</keyword>
<dbReference type="Pfam" id="PF03358">
    <property type="entry name" value="FMN_red"/>
    <property type="match status" value="1"/>
</dbReference>
<dbReference type="InterPro" id="IPR029039">
    <property type="entry name" value="Flavoprotein-like_sf"/>
</dbReference>
<dbReference type="InterPro" id="IPR005025">
    <property type="entry name" value="FMN_Rdtase-like_dom"/>
</dbReference>
<dbReference type="SUPFAM" id="SSF52218">
    <property type="entry name" value="Flavoproteins"/>
    <property type="match status" value="1"/>
</dbReference>
<protein>
    <submittedName>
        <fullName evidence="6">FMN reductase</fullName>
    </submittedName>
</protein>
<evidence type="ECO:0000313" key="6">
    <source>
        <dbReference type="EMBL" id="EGK72708.1"/>
    </source>
</evidence>
<comment type="caution">
    <text evidence="6">The sequence shown here is derived from an EMBL/GenBank/DDBJ whole genome shotgun (WGS) entry which is preliminary data.</text>
</comment>
<evidence type="ECO:0000256" key="3">
    <source>
        <dbReference type="ARBA" id="ARBA00022643"/>
    </source>
</evidence>
<evidence type="ECO:0000313" key="7">
    <source>
        <dbReference type="Proteomes" id="UP000005019"/>
    </source>
</evidence>
<keyword evidence="2" id="KW-0285">Flavoprotein</keyword>
<keyword evidence="4" id="KW-0560">Oxidoreductase</keyword>
<dbReference type="Gene3D" id="3.40.50.360">
    <property type="match status" value="1"/>
</dbReference>
<keyword evidence="7" id="KW-1185">Reference proteome</keyword>
<gene>
    <name evidence="6" type="ORF">METUNv1_00947</name>
</gene>
<dbReference type="OrthoDB" id="1643408at2"/>
<evidence type="ECO:0000256" key="2">
    <source>
        <dbReference type="ARBA" id="ARBA00022630"/>
    </source>
</evidence>
<dbReference type="eggNOG" id="COG0431">
    <property type="taxonomic scope" value="Bacteria"/>
</dbReference>
<sequence>MSRLKVVVVNGSPTRPSRTRALAESVLAEIQREVAVDSDIVDLADIGTALGAHLFRNALPASLEEALRSIEGADLLLVASPVYKGSYPGLFKHVFDLVAPEALTGKPVLLVATGGGDKHALVIEHQLRPLFGFFRAQTLPTGVYGAEADLKDYTVSSEALASRVVDAALEAARALRQLGAESASAATARSARTSVAA</sequence>
<accession>F5R9M6</accession>
<dbReference type="AlphaFoldDB" id="F5R9M6"/>
<dbReference type="EMBL" id="AFHG01000031">
    <property type="protein sequence ID" value="EGK72708.1"/>
    <property type="molecule type" value="Genomic_DNA"/>
</dbReference>
<feature type="domain" description="NADPH-dependent FMN reductase-like" evidence="5">
    <location>
        <begin position="5"/>
        <end position="146"/>
    </location>
</feature>
<dbReference type="RefSeq" id="WP_008059334.1">
    <property type="nucleotide sequence ID" value="NZ_AFHG01000031.1"/>
</dbReference>
<comment type="similarity">
    <text evidence="1">Belongs to the SsuE family.</text>
</comment>
<dbReference type="InterPro" id="IPR019912">
    <property type="entry name" value="FMN_Rdtase_MsuE-like"/>
</dbReference>
<dbReference type="NCBIfam" id="TIGR03566">
    <property type="entry name" value="FMN_reduc_MsuE"/>
    <property type="match status" value="1"/>
</dbReference>
<reference evidence="6 7" key="1">
    <citation type="journal article" date="2011" name="J. Bacteriol.">
        <title>Genome sequence of Methyloversatilis universalis FAM5T, a methylotrophic representative of the order Rhodocyclales.</title>
        <authorList>
            <person name="Kittichotirat W."/>
            <person name="Good N.M."/>
            <person name="Hall R."/>
            <person name="Bringel F."/>
            <person name="Lajus A."/>
            <person name="Medigue C."/>
            <person name="Smalley N.E."/>
            <person name="Beck D."/>
            <person name="Bumgarner R."/>
            <person name="Vuilleumier S."/>
            <person name="Kalyuzhnaya M.G."/>
        </authorList>
    </citation>
    <scope>NUCLEOTIDE SEQUENCE [LARGE SCALE GENOMIC DNA]</scope>
    <source>
        <strain evidence="7">ATCC BAA-1314 / JCM 13912 / FAM5</strain>
    </source>
</reference>
<organism evidence="6 7">
    <name type="scientific">Methyloversatilis universalis (strain ATCC BAA-1314 / DSM 25237 / JCM 13912 / CCUG 52030 / FAM5)</name>
    <dbReference type="NCBI Taxonomy" id="1000565"/>
    <lineage>
        <taxon>Bacteria</taxon>
        <taxon>Pseudomonadati</taxon>
        <taxon>Pseudomonadota</taxon>
        <taxon>Betaproteobacteria</taxon>
        <taxon>Nitrosomonadales</taxon>
        <taxon>Sterolibacteriaceae</taxon>
        <taxon>Methyloversatilis</taxon>
    </lineage>
</organism>
<dbReference type="InterPro" id="IPR051814">
    <property type="entry name" value="NAD(P)H-dep_FMN_reductase"/>
</dbReference>
<proteinExistence type="inferred from homology"/>
<evidence type="ECO:0000256" key="4">
    <source>
        <dbReference type="ARBA" id="ARBA00023002"/>
    </source>
</evidence>
<dbReference type="Proteomes" id="UP000005019">
    <property type="component" value="Unassembled WGS sequence"/>
</dbReference>
<dbReference type="STRING" id="1000565.METUNv1_00947"/>
<dbReference type="PANTHER" id="PTHR43408">
    <property type="entry name" value="FMN REDUCTASE (NADPH)"/>
    <property type="match status" value="1"/>
</dbReference>
<evidence type="ECO:0000259" key="5">
    <source>
        <dbReference type="Pfam" id="PF03358"/>
    </source>
</evidence>